<protein>
    <submittedName>
        <fullName evidence="1">Uncharacterized protein</fullName>
    </submittedName>
</protein>
<dbReference type="AlphaFoldDB" id="A0A8S3A9Y8"/>
<dbReference type="SUPFAM" id="SSF101898">
    <property type="entry name" value="NHL repeat"/>
    <property type="match status" value="1"/>
</dbReference>
<comment type="caution">
    <text evidence="1">The sequence shown here is derived from an EMBL/GenBank/DDBJ whole genome shotgun (WGS) entry which is preliminary data.</text>
</comment>
<dbReference type="Proteomes" id="UP000676336">
    <property type="component" value="Unassembled WGS sequence"/>
</dbReference>
<gene>
    <name evidence="1" type="ORF">SMN809_LOCUS43595</name>
</gene>
<accession>A0A8S3A9Y8</accession>
<reference evidence="1" key="1">
    <citation type="submission" date="2021-02" db="EMBL/GenBank/DDBJ databases">
        <authorList>
            <person name="Nowell W R."/>
        </authorList>
    </citation>
    <scope>NUCLEOTIDE SEQUENCE</scope>
</reference>
<proteinExistence type="predicted"/>
<organism evidence="1 2">
    <name type="scientific">Rotaria magnacalcarata</name>
    <dbReference type="NCBI Taxonomy" id="392030"/>
    <lineage>
        <taxon>Eukaryota</taxon>
        <taxon>Metazoa</taxon>
        <taxon>Spiralia</taxon>
        <taxon>Gnathifera</taxon>
        <taxon>Rotifera</taxon>
        <taxon>Eurotatoria</taxon>
        <taxon>Bdelloidea</taxon>
        <taxon>Philodinida</taxon>
        <taxon>Philodinidae</taxon>
        <taxon>Rotaria</taxon>
    </lineage>
</organism>
<name>A0A8S3A9Y8_9BILA</name>
<evidence type="ECO:0000313" key="1">
    <source>
        <dbReference type="EMBL" id="CAF4714668.1"/>
    </source>
</evidence>
<evidence type="ECO:0000313" key="2">
    <source>
        <dbReference type="Proteomes" id="UP000676336"/>
    </source>
</evidence>
<dbReference type="Gene3D" id="2.120.10.30">
    <property type="entry name" value="TolB, C-terminal domain"/>
    <property type="match status" value="1"/>
</dbReference>
<dbReference type="InterPro" id="IPR011042">
    <property type="entry name" value="6-blade_b-propeller_TolB-like"/>
</dbReference>
<dbReference type="EMBL" id="CAJOBI010128855">
    <property type="protein sequence ID" value="CAF4714668.1"/>
    <property type="molecule type" value="Genomic_DNA"/>
</dbReference>
<sequence length="283" mass="30928">MSRCPQYDQCSSNTACGCLPLINTENAGICASLHVKCSELNSCANDNRKCYRPGYLCVNHPRCQSTPLCYSVDIALQILCPAILPTTTPPPVMPIDDICANATWHQNGIIVAGGNGDGSALNQLNGPEELFVDDNSAIYTIDQIIECFTPTVSSDRVVAGGNEAGSQDSQLNYVTEVLVDKNGTMFICDYDIQRVQQWFKNDNHGQTIIANIACFGLAMDNKGSLYISDYVKHQLTKWPDGQVVAGGNQEGSAINQLSEPVHIFVDQDYSVFVADFRNDRVMK</sequence>